<name>A0ABY7XFZ2_9BACL</name>
<sequence length="157" mass="19105">MENWIPLTDEQYRIVWDKFYEVFNFNPSTRSKDWPSYTLPNPYITYKITEHKDSDIDDLEEKCINALKAITEQDEYVFALDWQHESFLYYPHLEKESAKWKMPFYPDGDYYFYLHNEFKWGYLGHPWEQTITIFGAELLQQFEINFPSILGKVVRQS</sequence>
<accession>A0ABY7XFZ2</accession>
<dbReference type="Proteomes" id="UP001221519">
    <property type="component" value="Chromosome"/>
</dbReference>
<dbReference type="Pfam" id="PF10898">
    <property type="entry name" value="DUF2716"/>
    <property type="match status" value="1"/>
</dbReference>
<evidence type="ECO:0000313" key="2">
    <source>
        <dbReference type="Proteomes" id="UP001221519"/>
    </source>
</evidence>
<proteinExistence type="predicted"/>
<dbReference type="RefSeq" id="WP_047910136.1">
    <property type="nucleotide sequence ID" value="NZ_CP118106.1"/>
</dbReference>
<dbReference type="EMBL" id="CP118108">
    <property type="protein sequence ID" value="WDI03671.1"/>
    <property type="molecule type" value="Genomic_DNA"/>
</dbReference>
<keyword evidence="2" id="KW-1185">Reference proteome</keyword>
<reference evidence="1 2" key="1">
    <citation type="submission" date="2023-02" db="EMBL/GenBank/DDBJ databases">
        <title>Pathogen: clinical or host-associated sample.</title>
        <authorList>
            <person name="Hergert J."/>
            <person name="Casey R."/>
            <person name="Wagner J."/>
            <person name="Young E.L."/>
            <person name="Oakeson K.F."/>
        </authorList>
    </citation>
    <scope>NUCLEOTIDE SEQUENCE [LARGE SCALE GENOMIC DNA]</scope>
    <source>
        <strain evidence="1 2">2022CK-00829</strain>
    </source>
</reference>
<organism evidence="1 2">
    <name type="scientific">Paenibacillus urinalis</name>
    <dbReference type="NCBI Taxonomy" id="521520"/>
    <lineage>
        <taxon>Bacteria</taxon>
        <taxon>Bacillati</taxon>
        <taxon>Bacillota</taxon>
        <taxon>Bacilli</taxon>
        <taxon>Bacillales</taxon>
        <taxon>Paenibacillaceae</taxon>
        <taxon>Paenibacillus</taxon>
    </lineage>
</organism>
<dbReference type="InterPro" id="IPR020323">
    <property type="entry name" value="DUF2716"/>
</dbReference>
<evidence type="ECO:0000313" key="1">
    <source>
        <dbReference type="EMBL" id="WDI03671.1"/>
    </source>
</evidence>
<gene>
    <name evidence="1" type="ORF">PUW25_06865</name>
</gene>
<protein>
    <submittedName>
        <fullName evidence="1">DUF2716 domain-containing protein</fullName>
    </submittedName>
</protein>